<keyword evidence="6 14" id="KW-0808">Transferase</keyword>
<dbReference type="SMART" id="SM00825">
    <property type="entry name" value="PKS_KS"/>
    <property type="match status" value="1"/>
</dbReference>
<evidence type="ECO:0000259" key="17">
    <source>
        <dbReference type="PROSITE" id="PS52004"/>
    </source>
</evidence>
<evidence type="ECO:0000256" key="1">
    <source>
        <dbReference type="ARBA" id="ARBA00005194"/>
    </source>
</evidence>
<dbReference type="InterPro" id="IPR018201">
    <property type="entry name" value="Ketoacyl_synth_AS"/>
</dbReference>
<dbReference type="FunFam" id="3.40.47.10:FF:000018">
    <property type="entry name" value="3-oxoacyl-[acyl-carrier-protein] synthase 2"/>
    <property type="match status" value="1"/>
</dbReference>
<dbReference type="NCBIfam" id="TIGR03150">
    <property type="entry name" value="fabF"/>
    <property type="match status" value="1"/>
</dbReference>
<dbReference type="Pfam" id="PF02801">
    <property type="entry name" value="Ketoacyl-synt_C"/>
    <property type="match status" value="1"/>
</dbReference>
<evidence type="ECO:0000256" key="2">
    <source>
        <dbReference type="ARBA" id="ARBA00008467"/>
    </source>
</evidence>
<keyword evidence="10 14" id="KW-0012">Acyltransferase</keyword>
<evidence type="ECO:0000256" key="10">
    <source>
        <dbReference type="ARBA" id="ARBA00023315"/>
    </source>
</evidence>
<keyword evidence="19" id="KW-1185">Reference proteome</keyword>
<evidence type="ECO:0000256" key="4">
    <source>
        <dbReference type="ARBA" id="ARBA00014657"/>
    </source>
</evidence>
<dbReference type="InterPro" id="IPR014031">
    <property type="entry name" value="Ketoacyl_synth_C"/>
</dbReference>
<evidence type="ECO:0000313" key="19">
    <source>
        <dbReference type="Proteomes" id="UP000004322"/>
    </source>
</evidence>
<gene>
    <name evidence="18" type="ORF">STRCR_1739</name>
</gene>
<dbReference type="PIRSF" id="PIRSF000447">
    <property type="entry name" value="KAS_II"/>
    <property type="match status" value="1"/>
</dbReference>
<dbReference type="GO" id="GO:0006633">
    <property type="term" value="P:fatty acid biosynthetic process"/>
    <property type="evidence" value="ECO:0007669"/>
    <property type="project" value="UniProtKB-UniRule"/>
</dbReference>
<evidence type="ECO:0000256" key="15">
    <source>
        <dbReference type="PIRSR" id="PIRSR000447-1"/>
    </source>
</evidence>
<dbReference type="eggNOG" id="COG0304">
    <property type="taxonomic scope" value="Bacteria"/>
</dbReference>
<dbReference type="InterPro" id="IPR020841">
    <property type="entry name" value="PKS_Beta-ketoAc_synthase_dom"/>
</dbReference>
<comment type="caution">
    <text evidence="18">The sequence shown here is derived from an EMBL/GenBank/DDBJ whole genome shotgun (WGS) entry which is preliminary data.</text>
</comment>
<dbReference type="PANTHER" id="PTHR11712">
    <property type="entry name" value="POLYKETIDE SYNTHASE-RELATED"/>
    <property type="match status" value="1"/>
</dbReference>
<evidence type="ECO:0000256" key="6">
    <source>
        <dbReference type="ARBA" id="ARBA00022679"/>
    </source>
</evidence>
<dbReference type="Pfam" id="PF00109">
    <property type="entry name" value="ketoacyl-synt"/>
    <property type="match status" value="1"/>
</dbReference>
<comment type="similarity">
    <text evidence="2 14 16">Belongs to the thiolase-like superfamily. Beta-ketoacyl-ACP synthases family.</text>
</comment>
<feature type="domain" description="Ketosynthase family 3 (KS3)" evidence="17">
    <location>
        <begin position="3"/>
        <end position="408"/>
    </location>
</feature>
<dbReference type="EMBL" id="AEUV02000002">
    <property type="protein sequence ID" value="EHI75530.1"/>
    <property type="molecule type" value="Genomic_DNA"/>
</dbReference>
<dbReference type="InterPro" id="IPR000794">
    <property type="entry name" value="Beta-ketoacyl_synthase"/>
</dbReference>
<evidence type="ECO:0000256" key="3">
    <source>
        <dbReference type="ARBA" id="ARBA00012356"/>
    </source>
</evidence>
<evidence type="ECO:0000256" key="14">
    <source>
        <dbReference type="PIRNR" id="PIRNR000447"/>
    </source>
</evidence>
<comment type="function">
    <text evidence="11 14">Involved in the type II fatty acid elongation cycle. Catalyzes the elongation of a wide range of acyl-ACP by the addition of two carbons from malonyl-ACP to an acyl acceptor. Can efficiently catalyze the conversion of palmitoleoyl-ACP (cis-hexadec-9-enoyl-ACP) to cis-vaccenoyl-ACP (cis-octadec-11-enoyl-ACP), an essential step in the thermal regulation of fatty acid composition.</text>
</comment>
<proteinExistence type="inferred from homology"/>
<protein>
    <recommendedName>
        <fullName evidence="4 14">3-oxoacyl-[acyl-carrier-protein] synthase 2</fullName>
        <ecNumber evidence="3 14">2.3.1.179</ecNumber>
    </recommendedName>
</protein>
<sequence>MNKNRVVITGYGITSAIGNNPQEFWTSLESGKIGIGPITRFDTSSSQVVNAGQVQNFPFDKYFGQEDLDKKDLSGLYAIYAAQEAFEAAGLTDQTGLDYDRIGVMISSTVGGLQEFQEQIIAMNDLGMTAISPDFVSKAFYNMPAANVAISIGAKGSCKSISTACSSSNDAIGQAFREIKRGSHDIILAGGAEAPITEIGVGGFDALTAVSRTQDPNRASIPFDKDRNGFVIGEGAGVLVLESLEHAQARGATILAEVIGYGNNCDAYHVTSPSPGGLGAAKAIRLALNDAQIQPDQVDYVNAHGTSTPANDLAESQAIVSVLGKEVPVSSTKSFTGHLQGATGGVEAIATIQAINHNFVPMTAGTRDLGDDIEANIIIKQGYRTKIKFALSNTFGFGGSNAVLVFKKWEN</sequence>
<name>G5JQ56_STRCG</name>
<evidence type="ECO:0000256" key="7">
    <source>
        <dbReference type="ARBA" id="ARBA00022832"/>
    </source>
</evidence>
<dbReference type="EC" id="2.3.1.179" evidence="3 14"/>
<dbReference type="PROSITE" id="PS00606">
    <property type="entry name" value="KS3_1"/>
    <property type="match status" value="1"/>
</dbReference>
<dbReference type="PANTHER" id="PTHR11712:SF336">
    <property type="entry name" value="3-OXOACYL-[ACYL-CARRIER-PROTEIN] SYNTHASE, MITOCHONDRIAL"/>
    <property type="match status" value="1"/>
</dbReference>
<feature type="active site" description="For beta-ketoacyl synthase activity" evidence="15">
    <location>
        <position position="165"/>
    </location>
</feature>
<evidence type="ECO:0000256" key="12">
    <source>
        <dbReference type="ARBA" id="ARBA00047318"/>
    </source>
</evidence>
<dbReference type="PROSITE" id="PS52004">
    <property type="entry name" value="KS3_2"/>
    <property type="match status" value="1"/>
</dbReference>
<evidence type="ECO:0000256" key="8">
    <source>
        <dbReference type="ARBA" id="ARBA00023098"/>
    </source>
</evidence>
<dbReference type="GO" id="GO:0005829">
    <property type="term" value="C:cytosol"/>
    <property type="evidence" value="ECO:0007669"/>
    <property type="project" value="TreeGrafter"/>
</dbReference>
<reference evidence="18" key="1">
    <citation type="submission" date="2011-07" db="EMBL/GenBank/DDBJ databases">
        <authorList>
            <person name="Stanhope M.J."/>
            <person name="Durkin A.S."/>
            <person name="Hostetler J."/>
            <person name="Kim M."/>
            <person name="Radune D."/>
            <person name="Singh I."/>
            <person name="Town C.D."/>
        </authorList>
    </citation>
    <scope>NUCLEOTIDE SEQUENCE [LARGE SCALE GENOMIC DNA]</scope>
    <source>
        <strain evidence="18">HS-6</strain>
    </source>
</reference>
<keyword evidence="7" id="KW-0276">Fatty acid metabolism</keyword>
<evidence type="ECO:0000256" key="11">
    <source>
        <dbReference type="ARBA" id="ARBA00024006"/>
    </source>
</evidence>
<dbReference type="Gene3D" id="3.40.47.10">
    <property type="match status" value="2"/>
</dbReference>
<dbReference type="OrthoDB" id="9808669at2"/>
<dbReference type="NCBIfam" id="NF005589">
    <property type="entry name" value="PRK07314.1"/>
    <property type="match status" value="1"/>
</dbReference>
<evidence type="ECO:0000313" key="18">
    <source>
        <dbReference type="EMBL" id="EHI75530.1"/>
    </source>
</evidence>
<evidence type="ECO:0000256" key="5">
    <source>
        <dbReference type="ARBA" id="ARBA00022516"/>
    </source>
</evidence>
<comment type="catalytic activity">
    <reaction evidence="12 14">
        <text>(9Z)-hexadecenoyl-[ACP] + malonyl-[ACP] + H(+) = 3-oxo-(11Z)-octadecenoyl-[ACP] + holo-[ACP] + CO2</text>
        <dbReference type="Rhea" id="RHEA:55040"/>
        <dbReference type="Rhea" id="RHEA-COMP:9623"/>
        <dbReference type="Rhea" id="RHEA-COMP:9685"/>
        <dbReference type="Rhea" id="RHEA-COMP:10800"/>
        <dbReference type="Rhea" id="RHEA-COMP:14074"/>
        <dbReference type="ChEBI" id="CHEBI:15378"/>
        <dbReference type="ChEBI" id="CHEBI:16526"/>
        <dbReference type="ChEBI" id="CHEBI:64479"/>
        <dbReference type="ChEBI" id="CHEBI:78449"/>
        <dbReference type="ChEBI" id="CHEBI:83989"/>
        <dbReference type="ChEBI" id="CHEBI:138538"/>
        <dbReference type="EC" id="2.3.1.179"/>
    </reaction>
</comment>
<dbReference type="InterPro" id="IPR014030">
    <property type="entry name" value="Ketoacyl_synth_N"/>
</dbReference>
<keyword evidence="9 14" id="KW-0275">Fatty acid biosynthesis</keyword>
<dbReference type="InterPro" id="IPR017568">
    <property type="entry name" value="3-oxoacyl-ACP_synth-2"/>
</dbReference>
<dbReference type="Proteomes" id="UP000004322">
    <property type="component" value="Unassembled WGS sequence"/>
</dbReference>
<dbReference type="GO" id="GO:0004315">
    <property type="term" value="F:3-oxoacyl-[acyl-carrier-protein] synthase activity"/>
    <property type="evidence" value="ECO:0007669"/>
    <property type="project" value="UniProtKB-UniRule"/>
</dbReference>
<dbReference type="UniPathway" id="UPA00094"/>
<dbReference type="SUPFAM" id="SSF53901">
    <property type="entry name" value="Thiolase-like"/>
    <property type="match status" value="2"/>
</dbReference>
<comment type="catalytic activity">
    <reaction evidence="13 14">
        <text>a fatty acyl-[ACP] + malonyl-[ACP] + H(+) = a 3-oxoacyl-[ACP] + holo-[ACP] + CO2</text>
        <dbReference type="Rhea" id="RHEA:22836"/>
        <dbReference type="Rhea" id="RHEA-COMP:9623"/>
        <dbReference type="Rhea" id="RHEA-COMP:9685"/>
        <dbReference type="Rhea" id="RHEA-COMP:9916"/>
        <dbReference type="Rhea" id="RHEA-COMP:14125"/>
        <dbReference type="ChEBI" id="CHEBI:15378"/>
        <dbReference type="ChEBI" id="CHEBI:16526"/>
        <dbReference type="ChEBI" id="CHEBI:64479"/>
        <dbReference type="ChEBI" id="CHEBI:78449"/>
        <dbReference type="ChEBI" id="CHEBI:78776"/>
        <dbReference type="ChEBI" id="CHEBI:138651"/>
    </reaction>
</comment>
<comment type="pathway">
    <text evidence="1 14">Lipid metabolism; fatty acid biosynthesis.</text>
</comment>
<keyword evidence="5 14" id="KW-0444">Lipid biosynthesis</keyword>
<accession>G5JQ56</accession>
<dbReference type="STRING" id="873449.STRCR_1739"/>
<dbReference type="CDD" id="cd00834">
    <property type="entry name" value="KAS_I_II"/>
    <property type="match status" value="1"/>
</dbReference>
<dbReference type="AlphaFoldDB" id="G5JQ56"/>
<evidence type="ECO:0000256" key="9">
    <source>
        <dbReference type="ARBA" id="ARBA00023160"/>
    </source>
</evidence>
<evidence type="ECO:0000256" key="13">
    <source>
        <dbReference type="ARBA" id="ARBA00047659"/>
    </source>
</evidence>
<dbReference type="InterPro" id="IPR016039">
    <property type="entry name" value="Thiolase-like"/>
</dbReference>
<evidence type="ECO:0000256" key="16">
    <source>
        <dbReference type="RuleBase" id="RU003694"/>
    </source>
</evidence>
<dbReference type="RefSeq" id="WP_004230038.1">
    <property type="nucleotide sequence ID" value="NZ_AEUV02000002.1"/>
</dbReference>
<keyword evidence="8" id="KW-0443">Lipid metabolism</keyword>
<organism evidence="18 19">
    <name type="scientific">Streptococcus criceti HS-6</name>
    <dbReference type="NCBI Taxonomy" id="873449"/>
    <lineage>
        <taxon>Bacteria</taxon>
        <taxon>Bacillati</taxon>
        <taxon>Bacillota</taxon>
        <taxon>Bacilli</taxon>
        <taxon>Lactobacillales</taxon>
        <taxon>Streptococcaceae</taxon>
        <taxon>Streptococcus</taxon>
    </lineage>
</organism>